<proteinExistence type="predicted"/>
<feature type="non-terminal residue" evidence="1">
    <location>
        <position position="1"/>
    </location>
</feature>
<gene>
    <name evidence="1" type="ORF">S12H4_33403</name>
</gene>
<protein>
    <submittedName>
        <fullName evidence="1">Uncharacterized protein</fullName>
    </submittedName>
</protein>
<sequence length="113" mass="12457">EDEFQLGARAKLLLGMGNVSVRQSDINMKTSIDEWNIKSAILADVSLPYVDLPIDEDGYLDIDSLQSLGELDQMDLIFGIPTGLPNLISPSNLGTAWMTSACWILPFRNSKMP</sequence>
<evidence type="ECO:0000313" key="1">
    <source>
        <dbReference type="EMBL" id="GAI98165.1"/>
    </source>
</evidence>
<dbReference type="AlphaFoldDB" id="X1UE68"/>
<name>X1UE68_9ZZZZ</name>
<dbReference type="EMBL" id="BARW01019679">
    <property type="protein sequence ID" value="GAI98165.1"/>
    <property type="molecule type" value="Genomic_DNA"/>
</dbReference>
<comment type="caution">
    <text evidence="1">The sequence shown here is derived from an EMBL/GenBank/DDBJ whole genome shotgun (WGS) entry which is preliminary data.</text>
</comment>
<accession>X1UE68</accession>
<reference evidence="1" key="1">
    <citation type="journal article" date="2014" name="Front. Microbiol.">
        <title>High frequency of phylogenetically diverse reductive dehalogenase-homologous genes in deep subseafloor sedimentary metagenomes.</title>
        <authorList>
            <person name="Kawai M."/>
            <person name="Futagami T."/>
            <person name="Toyoda A."/>
            <person name="Takaki Y."/>
            <person name="Nishi S."/>
            <person name="Hori S."/>
            <person name="Arai W."/>
            <person name="Tsubouchi T."/>
            <person name="Morono Y."/>
            <person name="Uchiyama I."/>
            <person name="Ito T."/>
            <person name="Fujiyama A."/>
            <person name="Inagaki F."/>
            <person name="Takami H."/>
        </authorList>
    </citation>
    <scope>NUCLEOTIDE SEQUENCE</scope>
    <source>
        <strain evidence="1">Expedition CK06-06</strain>
    </source>
</reference>
<organism evidence="1">
    <name type="scientific">marine sediment metagenome</name>
    <dbReference type="NCBI Taxonomy" id="412755"/>
    <lineage>
        <taxon>unclassified sequences</taxon>
        <taxon>metagenomes</taxon>
        <taxon>ecological metagenomes</taxon>
    </lineage>
</organism>